<organism evidence="1">
    <name type="scientific">viral metagenome</name>
    <dbReference type="NCBI Taxonomy" id="1070528"/>
    <lineage>
        <taxon>unclassified sequences</taxon>
        <taxon>metagenomes</taxon>
        <taxon>organismal metagenomes</taxon>
    </lineage>
</organism>
<sequence>MAKRKTLRLKKKRRTRRYRYRGGFNDFPDVDISKPTTVAFIKSYWESNRPMLVNRYQIDTPNLLYAQIREINPNHPLYDDLKRKYEEFMMAM</sequence>
<protein>
    <submittedName>
        <fullName evidence="1">Uncharacterized protein</fullName>
    </submittedName>
</protein>
<dbReference type="EMBL" id="MN739096">
    <property type="protein sequence ID" value="QHS88386.1"/>
    <property type="molecule type" value="Genomic_DNA"/>
</dbReference>
<reference evidence="1" key="1">
    <citation type="journal article" date="2020" name="Nature">
        <title>Giant virus diversity and host interactions through global metagenomics.</title>
        <authorList>
            <person name="Schulz F."/>
            <person name="Roux S."/>
            <person name="Paez-Espino D."/>
            <person name="Jungbluth S."/>
            <person name="Walsh D.A."/>
            <person name="Denef V.J."/>
            <person name="McMahon K.D."/>
            <person name="Konstantinidis K.T."/>
            <person name="Eloe-Fadrosh E.A."/>
            <person name="Kyrpides N.C."/>
            <person name="Woyke T."/>
        </authorList>
    </citation>
    <scope>NUCLEOTIDE SEQUENCE</scope>
    <source>
        <strain evidence="1">GVMAG-M-3300010158-55</strain>
    </source>
</reference>
<proteinExistence type="predicted"/>
<evidence type="ECO:0000313" key="1">
    <source>
        <dbReference type="EMBL" id="QHS88386.1"/>
    </source>
</evidence>
<dbReference type="AlphaFoldDB" id="A0A6C0B8G0"/>
<name>A0A6C0B8G0_9ZZZZ</name>
<accession>A0A6C0B8G0</accession>